<keyword evidence="1" id="KW-0418">Kinase</keyword>
<protein>
    <submittedName>
        <fullName evidence="1">Putative 6-phosphofructokinase</fullName>
    </submittedName>
</protein>
<dbReference type="EMBL" id="HG964446">
    <property type="protein sequence ID" value="CDO90332.1"/>
    <property type="molecule type" value="Genomic_DNA"/>
</dbReference>
<organism evidence="1">
    <name type="scientific">Mycobacterium triplex</name>
    <dbReference type="NCBI Taxonomy" id="47839"/>
    <lineage>
        <taxon>Bacteria</taxon>
        <taxon>Bacillati</taxon>
        <taxon>Actinomycetota</taxon>
        <taxon>Actinomycetes</taxon>
        <taxon>Mycobacteriales</taxon>
        <taxon>Mycobacteriaceae</taxon>
        <taxon>Mycobacterium</taxon>
        <taxon>Mycobacterium simiae complex</taxon>
    </lineage>
</organism>
<sequence>MSASLTVPQGLEPEREFPAQSYPDNIPLWTENYCFVAYDPASQVGLWTHLGRAPFDSTLWRELSIVYLPSGERLVNKGYGRSETSRGPGGATMAFECVEPFRRWRMSRDGASIRTTVDRLYHGMVADQRHERVGFDLTLDCYGGVWDWGEVEDAHKWGKLHYEQLVGAKGTITVGGQCIPFDGQGLRDHTSGARDFTIFSSHIWSWANFPSGRGFILLHLVVDGQYLTRAVIQNNGTINAVDLHNSPVLSDRSQHADPYVLELGEHRIAAEILHPFPNGFDGPNDICIGYDPAVTATANFENLSRFEWDGEIGYGHTERSLRLR</sequence>
<dbReference type="STRING" id="47839.BN973_04725"/>
<accession>A0A024K418</accession>
<name>A0A024K418_9MYCO</name>
<dbReference type="eggNOG" id="ENOG502ZAH6">
    <property type="taxonomic scope" value="Bacteria"/>
</dbReference>
<dbReference type="AlphaFoldDB" id="A0A024K418"/>
<dbReference type="HOGENOM" id="CLU_857437_0_0_11"/>
<reference evidence="1" key="1">
    <citation type="journal article" date="2014" name="Genome Announc.">
        <title>Draft Genome Sequence of Mycobacterium triplex DSM 44626.</title>
        <authorList>
            <person name="Sassi M."/>
            <person name="Croce O."/>
            <person name="Robert C."/>
            <person name="Raoult D."/>
            <person name="Drancourt M."/>
        </authorList>
    </citation>
    <scope>NUCLEOTIDE SEQUENCE [LARGE SCALE GENOMIC DNA]</scope>
    <source>
        <strain evidence="1">DSM 44626</strain>
    </source>
</reference>
<evidence type="ECO:0000313" key="1">
    <source>
        <dbReference type="EMBL" id="CDO90332.1"/>
    </source>
</evidence>
<dbReference type="RefSeq" id="WP_139830309.1">
    <property type="nucleotide sequence ID" value="NZ_HG964446.1"/>
</dbReference>
<gene>
    <name evidence="1" type="ORF">BN973_04725</name>
</gene>
<dbReference type="GO" id="GO:0016301">
    <property type="term" value="F:kinase activity"/>
    <property type="evidence" value="ECO:0007669"/>
    <property type="project" value="UniProtKB-KW"/>
</dbReference>
<keyword evidence="1" id="KW-0808">Transferase</keyword>
<dbReference type="SUPFAM" id="SSF159245">
    <property type="entry name" value="AttH-like"/>
    <property type="match status" value="1"/>
</dbReference>
<proteinExistence type="predicted"/>
<dbReference type="Proteomes" id="UP000028880">
    <property type="component" value="Unassembled WGS sequence"/>
</dbReference>
<reference evidence="1" key="2">
    <citation type="submission" date="2014-04" db="EMBL/GenBank/DDBJ databases">
        <authorList>
            <person name="Xu Y.W."/>
            <person name="Yang Q."/>
        </authorList>
    </citation>
    <scope>NUCLEOTIDE SEQUENCE</scope>
    <source>
        <strain evidence="1">DSM 44626</strain>
    </source>
</reference>
<dbReference type="OrthoDB" id="4507307at2"/>